<evidence type="ECO:0000313" key="3">
    <source>
        <dbReference type="Proteomes" id="UP001148838"/>
    </source>
</evidence>
<protein>
    <submittedName>
        <fullName evidence="2">Uncharacterized protein</fullName>
    </submittedName>
</protein>
<feature type="region of interest" description="Disordered" evidence="1">
    <location>
        <begin position="1"/>
        <end position="46"/>
    </location>
</feature>
<reference evidence="2 3" key="1">
    <citation type="journal article" date="2022" name="Allergy">
        <title>Genome assembly and annotation of Periplaneta americana reveal a comprehensive cockroach allergen profile.</title>
        <authorList>
            <person name="Wang L."/>
            <person name="Xiong Q."/>
            <person name="Saelim N."/>
            <person name="Wang L."/>
            <person name="Nong W."/>
            <person name="Wan A.T."/>
            <person name="Shi M."/>
            <person name="Liu X."/>
            <person name="Cao Q."/>
            <person name="Hui J.H.L."/>
            <person name="Sookrung N."/>
            <person name="Leung T.F."/>
            <person name="Tungtrongchitr A."/>
            <person name="Tsui S.K.W."/>
        </authorList>
    </citation>
    <scope>NUCLEOTIDE SEQUENCE [LARGE SCALE GENOMIC DNA]</scope>
    <source>
        <strain evidence="2">PWHHKU_190912</strain>
    </source>
</reference>
<evidence type="ECO:0000256" key="1">
    <source>
        <dbReference type="SAM" id="MobiDB-lite"/>
    </source>
</evidence>
<dbReference type="Proteomes" id="UP001148838">
    <property type="component" value="Unassembled WGS sequence"/>
</dbReference>
<accession>A0ABQ8T9P9</accession>
<gene>
    <name evidence="2" type="ORF">ANN_04917</name>
</gene>
<comment type="caution">
    <text evidence="2">The sequence shown here is derived from an EMBL/GenBank/DDBJ whole genome shotgun (WGS) entry which is preliminary data.</text>
</comment>
<evidence type="ECO:0000313" key="2">
    <source>
        <dbReference type="EMBL" id="KAJ4443249.1"/>
    </source>
</evidence>
<sequence>MAGLCEGGNEPPGSLKARQISSKAYSRVSPGTEPKPVRNERIPPHPSPPVLYSMFMRKGRAVADCHYHCVGRSVPPFHNVF</sequence>
<name>A0ABQ8T9P9_PERAM</name>
<dbReference type="EMBL" id="JAJSOF020000013">
    <property type="protein sequence ID" value="KAJ4443249.1"/>
    <property type="molecule type" value="Genomic_DNA"/>
</dbReference>
<keyword evidence="3" id="KW-1185">Reference proteome</keyword>
<organism evidence="2 3">
    <name type="scientific">Periplaneta americana</name>
    <name type="common">American cockroach</name>
    <name type="synonym">Blatta americana</name>
    <dbReference type="NCBI Taxonomy" id="6978"/>
    <lineage>
        <taxon>Eukaryota</taxon>
        <taxon>Metazoa</taxon>
        <taxon>Ecdysozoa</taxon>
        <taxon>Arthropoda</taxon>
        <taxon>Hexapoda</taxon>
        <taxon>Insecta</taxon>
        <taxon>Pterygota</taxon>
        <taxon>Neoptera</taxon>
        <taxon>Polyneoptera</taxon>
        <taxon>Dictyoptera</taxon>
        <taxon>Blattodea</taxon>
        <taxon>Blattoidea</taxon>
        <taxon>Blattidae</taxon>
        <taxon>Blattinae</taxon>
        <taxon>Periplaneta</taxon>
    </lineage>
</organism>
<proteinExistence type="predicted"/>